<reference evidence="3" key="1">
    <citation type="submission" date="2021-01" db="EMBL/GenBank/DDBJ databases">
        <authorList>
            <person name="Corre E."/>
            <person name="Pelletier E."/>
            <person name="Niang G."/>
            <person name="Scheremetjew M."/>
            <person name="Finn R."/>
            <person name="Kale V."/>
            <person name="Holt S."/>
            <person name="Cochrane G."/>
            <person name="Meng A."/>
            <person name="Brown T."/>
            <person name="Cohen L."/>
        </authorList>
    </citation>
    <scope>NUCLEOTIDE SEQUENCE</scope>
    <source>
        <strain evidence="3">NIES-381</strain>
    </source>
</reference>
<gene>
    <name evidence="3" type="ORF">EGYM00392_LOCUS16021</name>
</gene>
<name>A0A7S1I9B5_9EUGL</name>
<dbReference type="EMBL" id="HBGA01044111">
    <property type="protein sequence ID" value="CAD9004934.1"/>
    <property type="molecule type" value="Transcribed_RNA"/>
</dbReference>
<dbReference type="GO" id="GO:0005525">
    <property type="term" value="F:GTP binding"/>
    <property type="evidence" value="ECO:0007669"/>
    <property type="project" value="UniProtKB-KW"/>
</dbReference>
<protein>
    <submittedName>
        <fullName evidence="3">Uncharacterized protein</fullName>
    </submittedName>
</protein>
<keyword evidence="1" id="KW-0547">Nucleotide-binding</keyword>
<dbReference type="AlphaFoldDB" id="A0A7S1I9B5"/>
<organism evidence="3">
    <name type="scientific">Eutreptiella gymnastica</name>
    <dbReference type="NCBI Taxonomy" id="73025"/>
    <lineage>
        <taxon>Eukaryota</taxon>
        <taxon>Discoba</taxon>
        <taxon>Euglenozoa</taxon>
        <taxon>Euglenida</taxon>
        <taxon>Spirocuta</taxon>
        <taxon>Euglenophyceae</taxon>
        <taxon>Eutreptiales</taxon>
        <taxon>Eutreptiaceae</taxon>
        <taxon>Eutreptiella</taxon>
    </lineage>
</organism>
<dbReference type="InterPro" id="IPR008280">
    <property type="entry name" value="Tub_FtsZ_C"/>
</dbReference>
<dbReference type="SUPFAM" id="SSF55307">
    <property type="entry name" value="Tubulin C-terminal domain-like"/>
    <property type="match status" value="1"/>
</dbReference>
<evidence type="ECO:0000313" key="3">
    <source>
        <dbReference type="EMBL" id="CAD9004934.1"/>
    </source>
</evidence>
<evidence type="ECO:0000256" key="1">
    <source>
        <dbReference type="ARBA" id="ARBA00022741"/>
    </source>
</evidence>
<keyword evidence="2" id="KW-0342">GTP-binding</keyword>
<proteinExistence type="predicted"/>
<accession>A0A7S1I9B5</accession>
<evidence type="ECO:0000256" key="2">
    <source>
        <dbReference type="ARBA" id="ARBA00023134"/>
    </source>
</evidence>
<sequence>MPWLPVTLQSSTYKASGTGEAQTATMVANSCSFGNMLQKVLAQFHSLYDCGYGVLEYEREGLEKADLLEAATDVTKVVAAYEQAGRQPRYDMSRELSPDRALIRMMGR</sequence>